<name>A0A550CP96_9AGAR</name>
<organism evidence="1 2">
    <name type="scientific">Schizophyllum amplum</name>
    <dbReference type="NCBI Taxonomy" id="97359"/>
    <lineage>
        <taxon>Eukaryota</taxon>
        <taxon>Fungi</taxon>
        <taxon>Dikarya</taxon>
        <taxon>Basidiomycota</taxon>
        <taxon>Agaricomycotina</taxon>
        <taxon>Agaricomycetes</taxon>
        <taxon>Agaricomycetidae</taxon>
        <taxon>Agaricales</taxon>
        <taxon>Schizophyllaceae</taxon>
        <taxon>Schizophyllum</taxon>
    </lineage>
</organism>
<protein>
    <submittedName>
        <fullName evidence="1">Uncharacterized protein</fullName>
    </submittedName>
</protein>
<sequence length="115" mass="12507">MVTASYISEGIHALFAIRLKRTSEAPTSFCSLCGGHRAGGESQLFKYEFIWTQGAVLAAISQNPALDTLKETAHSLHAAQEMLANSILMYQKMGGNEVLISESLPDRGSLQYISE</sequence>
<comment type="caution">
    <text evidence="1">The sequence shown here is derived from an EMBL/GenBank/DDBJ whole genome shotgun (WGS) entry which is preliminary data.</text>
</comment>
<keyword evidence="2" id="KW-1185">Reference proteome</keyword>
<reference evidence="1 2" key="1">
    <citation type="journal article" date="2019" name="New Phytol.">
        <title>Comparative genomics reveals unique wood-decay strategies and fruiting body development in the Schizophyllaceae.</title>
        <authorList>
            <person name="Almasi E."/>
            <person name="Sahu N."/>
            <person name="Krizsan K."/>
            <person name="Balint B."/>
            <person name="Kovacs G.M."/>
            <person name="Kiss B."/>
            <person name="Cseklye J."/>
            <person name="Drula E."/>
            <person name="Henrissat B."/>
            <person name="Nagy I."/>
            <person name="Chovatia M."/>
            <person name="Adam C."/>
            <person name="LaButti K."/>
            <person name="Lipzen A."/>
            <person name="Riley R."/>
            <person name="Grigoriev I.V."/>
            <person name="Nagy L.G."/>
        </authorList>
    </citation>
    <scope>NUCLEOTIDE SEQUENCE [LARGE SCALE GENOMIC DNA]</scope>
    <source>
        <strain evidence="1 2">NL-1724</strain>
    </source>
</reference>
<dbReference type="AlphaFoldDB" id="A0A550CP96"/>
<evidence type="ECO:0000313" key="1">
    <source>
        <dbReference type="EMBL" id="TRM66615.1"/>
    </source>
</evidence>
<accession>A0A550CP96</accession>
<dbReference type="Gene3D" id="3.30.360.10">
    <property type="entry name" value="Dihydrodipicolinate Reductase, domain 2"/>
    <property type="match status" value="1"/>
</dbReference>
<dbReference type="Proteomes" id="UP000320762">
    <property type="component" value="Unassembled WGS sequence"/>
</dbReference>
<dbReference type="EMBL" id="VDMD01000003">
    <property type="protein sequence ID" value="TRM66615.1"/>
    <property type="molecule type" value="Genomic_DNA"/>
</dbReference>
<evidence type="ECO:0000313" key="2">
    <source>
        <dbReference type="Proteomes" id="UP000320762"/>
    </source>
</evidence>
<gene>
    <name evidence="1" type="ORF">BD626DRAFT_565708</name>
</gene>
<proteinExistence type="predicted"/>